<keyword evidence="1" id="KW-1133">Transmembrane helix</keyword>
<comment type="caution">
    <text evidence="2">The sequence shown here is derived from an EMBL/GenBank/DDBJ whole genome shotgun (WGS) entry which is preliminary data.</text>
</comment>
<feature type="transmembrane region" description="Helical" evidence="1">
    <location>
        <begin position="57"/>
        <end position="75"/>
    </location>
</feature>
<sequence length="79" mass="8792">MQKGFRKKIGSWQQEVPAVGSYWQPEGRRDLPLVSSQSVSTNVAATNHMQLRQTRNTSVMAAIVGAGIVSYPLIFHCQF</sequence>
<keyword evidence="1" id="KW-0812">Transmembrane</keyword>
<gene>
    <name evidence="2" type="ORF">QQF64_023878</name>
</gene>
<accession>A0ABR3NJU7</accession>
<name>A0ABR3NJU7_9TELE</name>
<evidence type="ECO:0000256" key="1">
    <source>
        <dbReference type="SAM" id="Phobius"/>
    </source>
</evidence>
<dbReference type="Proteomes" id="UP001558613">
    <property type="component" value="Unassembled WGS sequence"/>
</dbReference>
<reference evidence="2 3" key="1">
    <citation type="submission" date="2023-09" db="EMBL/GenBank/DDBJ databases">
        <authorList>
            <person name="Wang M."/>
        </authorList>
    </citation>
    <scope>NUCLEOTIDE SEQUENCE [LARGE SCALE GENOMIC DNA]</scope>
    <source>
        <strain evidence="2">GT-2023</strain>
        <tissue evidence="2">Liver</tissue>
    </source>
</reference>
<keyword evidence="1" id="KW-0472">Membrane</keyword>
<evidence type="ECO:0000313" key="3">
    <source>
        <dbReference type="Proteomes" id="UP001558613"/>
    </source>
</evidence>
<keyword evidence="3" id="KW-1185">Reference proteome</keyword>
<dbReference type="EMBL" id="JAYMGO010000003">
    <property type="protein sequence ID" value="KAL1277205.1"/>
    <property type="molecule type" value="Genomic_DNA"/>
</dbReference>
<proteinExistence type="predicted"/>
<protein>
    <submittedName>
        <fullName evidence="2">Uncharacterized protein</fullName>
    </submittedName>
</protein>
<organism evidence="2 3">
    <name type="scientific">Cirrhinus molitorella</name>
    <name type="common">mud carp</name>
    <dbReference type="NCBI Taxonomy" id="172907"/>
    <lineage>
        <taxon>Eukaryota</taxon>
        <taxon>Metazoa</taxon>
        <taxon>Chordata</taxon>
        <taxon>Craniata</taxon>
        <taxon>Vertebrata</taxon>
        <taxon>Euteleostomi</taxon>
        <taxon>Actinopterygii</taxon>
        <taxon>Neopterygii</taxon>
        <taxon>Teleostei</taxon>
        <taxon>Ostariophysi</taxon>
        <taxon>Cypriniformes</taxon>
        <taxon>Cyprinidae</taxon>
        <taxon>Labeoninae</taxon>
        <taxon>Labeonini</taxon>
        <taxon>Cirrhinus</taxon>
    </lineage>
</organism>
<evidence type="ECO:0000313" key="2">
    <source>
        <dbReference type="EMBL" id="KAL1277205.1"/>
    </source>
</evidence>